<evidence type="ECO:0000256" key="1">
    <source>
        <dbReference type="PIRSR" id="PIRSR036593-50"/>
    </source>
</evidence>
<dbReference type="RefSeq" id="WP_110940388.1">
    <property type="nucleotide sequence ID" value="NZ_FQZV01000013.1"/>
</dbReference>
<proteinExistence type="predicted"/>
<dbReference type="SUPFAM" id="SSF53659">
    <property type="entry name" value="Isocitrate/Isopropylmalate dehydrogenase-like"/>
    <property type="match status" value="1"/>
</dbReference>
<accession>A0A1M6G223</accession>
<dbReference type="OrthoDB" id="9769886at2"/>
<reference evidence="3" key="1">
    <citation type="submission" date="2016-11" db="EMBL/GenBank/DDBJ databases">
        <authorList>
            <person name="Varghese N."/>
            <person name="Submissions S."/>
        </authorList>
    </citation>
    <scope>NUCLEOTIDE SEQUENCE [LARGE SCALE GENOMIC DNA]</scope>
    <source>
        <strain evidence="3">DSM 17957</strain>
    </source>
</reference>
<dbReference type="NCBIfam" id="NF040747">
    <property type="entry name" value="reduct_C_alpha"/>
    <property type="match status" value="1"/>
</dbReference>
<organism evidence="2 3">
    <name type="scientific">Geosporobacter subterraneus DSM 17957</name>
    <dbReference type="NCBI Taxonomy" id="1121919"/>
    <lineage>
        <taxon>Bacteria</taxon>
        <taxon>Bacillati</taxon>
        <taxon>Bacillota</taxon>
        <taxon>Clostridia</taxon>
        <taxon>Peptostreptococcales</taxon>
        <taxon>Thermotaleaceae</taxon>
        <taxon>Geosporobacter</taxon>
    </lineage>
</organism>
<dbReference type="GO" id="GO:0006633">
    <property type="term" value="P:fatty acid biosynthetic process"/>
    <property type="evidence" value="ECO:0007669"/>
    <property type="project" value="InterPro"/>
</dbReference>
<gene>
    <name evidence="2" type="ORF">SAMN02745975_01137</name>
</gene>
<dbReference type="InterPro" id="IPR012116">
    <property type="entry name" value="Gly_reductase_pC_asu"/>
</dbReference>
<keyword evidence="3" id="KW-1185">Reference proteome</keyword>
<dbReference type="AlphaFoldDB" id="A0A1M6G223"/>
<sequence>MTENKSVKQMIGKVFMDIADAIETGQFGAKIKVGLTTLGSEHGVDNLVKGAELAAKSGADFDIVLIGPKVDTHLEIVEANNEEEMHKKMEELLDSGYIKACVTMHYNFPIGVSTVGKVITPGMGREMFLATTTGTSSAHRVEAMVKNAIYGIITAKAMGIENPTVGILNLDGARQTEKALKELNANGYPVNFSESVRSDGGAVMRGNDLLAGTVDVMVSDTLTGNIMMKVFSSYTTGGSYESLGYGYGPGIGEDYKRVILILSRASGVPVVANAIKYAAGLAKGNLAEVADREFKKAKAAKLDEILKSLTKDTKKAAQEDEGEITAPPKEVVTGSISGIDIMDLEDAVKALWKAGIYAESGMGCTGPIVMVSEERLQAAMQVLGKANFVAQEGDIC</sequence>
<dbReference type="STRING" id="1121919.SAMN02745975_01137"/>
<evidence type="ECO:0000313" key="2">
    <source>
        <dbReference type="EMBL" id="SHJ04031.1"/>
    </source>
</evidence>
<dbReference type="GO" id="GO:0016747">
    <property type="term" value="F:acyltransferase activity, transferring groups other than amino-acyl groups"/>
    <property type="evidence" value="ECO:0007669"/>
    <property type="project" value="InterPro"/>
</dbReference>
<feature type="active site" evidence="1">
    <location>
        <position position="364"/>
    </location>
</feature>
<dbReference type="Pfam" id="PF02504">
    <property type="entry name" value="FA_synthesis"/>
    <property type="match status" value="1"/>
</dbReference>
<dbReference type="Gene3D" id="3.40.718.10">
    <property type="entry name" value="Isopropylmalate Dehydrogenase"/>
    <property type="match status" value="1"/>
</dbReference>
<dbReference type="Proteomes" id="UP000184536">
    <property type="component" value="Unassembled WGS sequence"/>
</dbReference>
<name>A0A1M6G223_9FIRM</name>
<dbReference type="PIRSF" id="PIRSF036593">
    <property type="entry name" value="GrdD"/>
    <property type="match status" value="1"/>
</dbReference>
<dbReference type="InterPro" id="IPR003664">
    <property type="entry name" value="FA_synthesis"/>
</dbReference>
<dbReference type="EMBL" id="FQZV01000013">
    <property type="protein sequence ID" value="SHJ04031.1"/>
    <property type="molecule type" value="Genomic_DNA"/>
</dbReference>
<protein>
    <submittedName>
        <fullName evidence="2">Fatty acid synthesis protein</fullName>
    </submittedName>
</protein>
<evidence type="ECO:0000313" key="3">
    <source>
        <dbReference type="Proteomes" id="UP000184536"/>
    </source>
</evidence>